<organism evidence="3 5">
    <name type="scientific">Leptospira bourretii</name>
    <dbReference type="NCBI Taxonomy" id="2484962"/>
    <lineage>
        <taxon>Bacteria</taxon>
        <taxon>Pseudomonadati</taxon>
        <taxon>Spirochaetota</taxon>
        <taxon>Spirochaetia</taxon>
        <taxon>Leptospirales</taxon>
        <taxon>Leptospiraceae</taxon>
        <taxon>Leptospira</taxon>
    </lineage>
</organism>
<feature type="transmembrane region" description="Helical" evidence="1">
    <location>
        <begin position="196"/>
        <end position="215"/>
    </location>
</feature>
<sequence>MTEQKKYRFVDALRGIAILGVILPHIENTGVFGIIGQYGVQLFFVLSAFTLFLSLDAKFKVEQNPIRNFFIRRFFRIAPAFYLAALFYLIKNGSGATFWAPDGIHLWQIITTLGFVHGWHPASINSVVPGGWSIASEFMFYIFVPWCYLHIKEKYQAISLSFILLFAGLYLNGLMFAKVSSVYPGKEAFVNYFFQLWFPAQVCVFPLGFFLYFLFKDKKDSDKNYKAEALRWLLISIFLWLAFTGGGYIYLLPNFMYGLSFVLFSYALSLYPFRFFVNTLTCYFGKLSFSMYLFHFAVIGFVKDCIIPLISSNNQTHVAIIFYLSVLAITTGVATVTFYLIEQPGQAIGRKIIEYFETKEK</sequence>
<dbReference type="EMBL" id="RQFL01000026">
    <property type="protein sequence ID" value="TGK89637.1"/>
    <property type="molecule type" value="Genomic_DNA"/>
</dbReference>
<evidence type="ECO:0000259" key="2">
    <source>
        <dbReference type="Pfam" id="PF01757"/>
    </source>
</evidence>
<feature type="transmembrane region" description="Helical" evidence="1">
    <location>
        <begin position="7"/>
        <end position="26"/>
    </location>
</feature>
<dbReference type="RefSeq" id="WP_135750025.1">
    <property type="nucleotide sequence ID" value="NZ_RQFL01000026.1"/>
</dbReference>
<keyword evidence="3" id="KW-0012">Acyltransferase</keyword>
<keyword evidence="1" id="KW-0472">Membrane</keyword>
<dbReference type="Proteomes" id="UP000297918">
    <property type="component" value="Unassembled WGS sequence"/>
</dbReference>
<accession>A0A4R9IJR8</accession>
<keyword evidence="3" id="KW-0808">Transferase</keyword>
<dbReference type="OrthoDB" id="290051at2"/>
<gene>
    <name evidence="3" type="ORF">EHQ23_17640</name>
    <name evidence="4" type="ORF">EHQ26_14490</name>
</gene>
<name>A0A4R9IJR8_9LEPT</name>
<comment type="caution">
    <text evidence="3">The sequence shown here is derived from an EMBL/GenBank/DDBJ whole genome shotgun (WGS) entry which is preliminary data.</text>
</comment>
<keyword evidence="6" id="KW-1185">Reference proteome</keyword>
<reference evidence="4" key="1">
    <citation type="submission" date="2018-10" db="EMBL/GenBank/DDBJ databases">
        <authorList>
            <person name="Vincent A.T."/>
            <person name="Schiettekatte O."/>
            <person name="Bourhy P."/>
            <person name="Veyrier F.J."/>
            <person name="Picardeau M."/>
        </authorList>
    </citation>
    <scope>NUCLEOTIDE SEQUENCE</scope>
    <source>
        <strain evidence="4">201800281</strain>
    </source>
</reference>
<feature type="domain" description="Acyltransferase 3" evidence="2">
    <location>
        <begin position="8"/>
        <end position="334"/>
    </location>
</feature>
<evidence type="ECO:0000313" key="6">
    <source>
        <dbReference type="Proteomes" id="UP000297918"/>
    </source>
</evidence>
<dbReference type="InterPro" id="IPR002656">
    <property type="entry name" value="Acyl_transf_3_dom"/>
</dbReference>
<proteinExistence type="predicted"/>
<dbReference type="Pfam" id="PF01757">
    <property type="entry name" value="Acyl_transf_3"/>
    <property type="match status" value="1"/>
</dbReference>
<dbReference type="Proteomes" id="UP000297394">
    <property type="component" value="Unassembled WGS sequence"/>
</dbReference>
<evidence type="ECO:0000313" key="5">
    <source>
        <dbReference type="Proteomes" id="UP000297394"/>
    </source>
</evidence>
<reference evidence="3 5" key="2">
    <citation type="journal article" date="2019" name="PLoS Negl. Trop. Dis.">
        <title>Revisiting the worldwide diversity of Leptospira species in the environment.</title>
        <authorList>
            <person name="Vincent A.T."/>
            <person name="Schiettekatte O."/>
            <person name="Bourhy P."/>
            <person name="Veyrier F.J."/>
            <person name="Picardeau M."/>
        </authorList>
    </citation>
    <scope>NUCLEOTIDE SEQUENCE [LARGE SCALE GENOMIC DNA]</scope>
    <source>
        <strain evidence="3 5">201800280</strain>
        <strain evidence="4">201800281</strain>
    </source>
</reference>
<dbReference type="EMBL" id="RQFM01000027">
    <property type="protein sequence ID" value="TGK79430.1"/>
    <property type="molecule type" value="Genomic_DNA"/>
</dbReference>
<feature type="transmembrane region" description="Helical" evidence="1">
    <location>
        <begin position="230"/>
        <end position="251"/>
    </location>
</feature>
<keyword evidence="1" id="KW-0812">Transmembrane</keyword>
<protein>
    <submittedName>
        <fullName evidence="3">Acyltransferase</fullName>
    </submittedName>
</protein>
<evidence type="ECO:0000256" key="1">
    <source>
        <dbReference type="SAM" id="Phobius"/>
    </source>
</evidence>
<dbReference type="InterPro" id="IPR050879">
    <property type="entry name" value="Acyltransferase_3"/>
</dbReference>
<evidence type="ECO:0000313" key="4">
    <source>
        <dbReference type="EMBL" id="TGK89637.1"/>
    </source>
</evidence>
<dbReference type="GO" id="GO:0016747">
    <property type="term" value="F:acyltransferase activity, transferring groups other than amino-acyl groups"/>
    <property type="evidence" value="ECO:0007669"/>
    <property type="project" value="InterPro"/>
</dbReference>
<feature type="transmembrane region" description="Helical" evidence="1">
    <location>
        <begin position="257"/>
        <end position="277"/>
    </location>
</feature>
<feature type="transmembrane region" description="Helical" evidence="1">
    <location>
        <begin position="32"/>
        <end position="53"/>
    </location>
</feature>
<evidence type="ECO:0000313" key="3">
    <source>
        <dbReference type="EMBL" id="TGK79430.1"/>
    </source>
</evidence>
<feature type="transmembrane region" description="Helical" evidence="1">
    <location>
        <begin position="158"/>
        <end position="176"/>
    </location>
</feature>
<feature type="transmembrane region" description="Helical" evidence="1">
    <location>
        <begin position="74"/>
        <end position="90"/>
    </location>
</feature>
<feature type="transmembrane region" description="Helical" evidence="1">
    <location>
        <begin position="317"/>
        <end position="341"/>
    </location>
</feature>
<keyword evidence="1" id="KW-1133">Transmembrane helix</keyword>
<dbReference type="PANTHER" id="PTHR23028">
    <property type="entry name" value="ACETYLTRANSFERASE"/>
    <property type="match status" value="1"/>
</dbReference>
<dbReference type="AlphaFoldDB" id="A0A4R9IJR8"/>
<feature type="transmembrane region" description="Helical" evidence="1">
    <location>
        <begin position="131"/>
        <end position="151"/>
    </location>
</feature>